<dbReference type="Proteomes" id="UP000075881">
    <property type="component" value="Unassembled WGS sequence"/>
</dbReference>
<accession>A0A182JVR0</accession>
<dbReference type="InterPro" id="IPR036295">
    <property type="entry name" value="GlgS_sf"/>
</dbReference>
<dbReference type="SUPFAM" id="SSF109747">
    <property type="entry name" value="Glycogen synthesis protein GlgS"/>
    <property type="match status" value="1"/>
</dbReference>
<organism evidence="1 2">
    <name type="scientific">Anopheles christyi</name>
    <dbReference type="NCBI Taxonomy" id="43041"/>
    <lineage>
        <taxon>Eukaryota</taxon>
        <taxon>Metazoa</taxon>
        <taxon>Ecdysozoa</taxon>
        <taxon>Arthropoda</taxon>
        <taxon>Hexapoda</taxon>
        <taxon>Insecta</taxon>
        <taxon>Pterygota</taxon>
        <taxon>Neoptera</taxon>
        <taxon>Endopterygota</taxon>
        <taxon>Diptera</taxon>
        <taxon>Nematocera</taxon>
        <taxon>Culicoidea</taxon>
        <taxon>Culicidae</taxon>
        <taxon>Anophelinae</taxon>
        <taxon>Anopheles</taxon>
    </lineage>
</organism>
<name>A0A182JVR0_9DIPT</name>
<protein>
    <submittedName>
        <fullName evidence="1">Uncharacterized protein</fullName>
    </submittedName>
</protein>
<evidence type="ECO:0000313" key="1">
    <source>
        <dbReference type="EnsemblMetazoa" id="ACHR002592-PA"/>
    </source>
</evidence>
<dbReference type="VEuPathDB" id="VectorBase:ACHR002592"/>
<proteinExistence type="predicted"/>
<evidence type="ECO:0000313" key="2">
    <source>
        <dbReference type="Proteomes" id="UP000075881"/>
    </source>
</evidence>
<reference evidence="2" key="1">
    <citation type="submission" date="2013-03" db="EMBL/GenBank/DDBJ databases">
        <title>The Genome Sequence of Anopheles christyi ACHKN1017.</title>
        <authorList>
            <consortium name="The Broad Institute Genomics Platform"/>
            <person name="Neafsey D.E."/>
            <person name="Besansky N."/>
            <person name="Walker B."/>
            <person name="Young S.K."/>
            <person name="Zeng Q."/>
            <person name="Gargeya S."/>
            <person name="Fitzgerald M."/>
            <person name="Haas B."/>
            <person name="Abouelleil A."/>
            <person name="Allen A.W."/>
            <person name="Alvarado L."/>
            <person name="Arachchi H.M."/>
            <person name="Berlin A.M."/>
            <person name="Chapman S.B."/>
            <person name="Gainer-Dewar J."/>
            <person name="Goldberg J."/>
            <person name="Griggs A."/>
            <person name="Gujja S."/>
            <person name="Hansen M."/>
            <person name="Howarth C."/>
            <person name="Imamovic A."/>
            <person name="Ireland A."/>
            <person name="Larimer J."/>
            <person name="McCowan C."/>
            <person name="Murphy C."/>
            <person name="Pearson M."/>
            <person name="Poon T.W."/>
            <person name="Priest M."/>
            <person name="Roberts A."/>
            <person name="Saif S."/>
            <person name="Shea T."/>
            <person name="Sisk P."/>
            <person name="Sykes S."/>
            <person name="Wortman J."/>
            <person name="Nusbaum C."/>
            <person name="Birren B."/>
        </authorList>
    </citation>
    <scope>NUCLEOTIDE SEQUENCE [LARGE SCALE GENOMIC DNA]</scope>
    <source>
        <strain evidence="2">ACHKN1017</strain>
    </source>
</reference>
<dbReference type="EnsemblMetazoa" id="ACHR002592-RA">
    <property type="protein sequence ID" value="ACHR002592-PA"/>
    <property type="gene ID" value="ACHR002592"/>
</dbReference>
<keyword evidence="2" id="KW-1185">Reference proteome</keyword>
<dbReference type="AlphaFoldDB" id="A0A182JVR0"/>
<sequence>MANKVTTDGVDFQRQLYYYVIALVHGKYDYSILYEGNDKTYGALDDVILKIHPDPKMAKQENLYFFQAKQSMDEAITLSVQDMLHYKVNIAKYIDSYCRYSKSDAYKRDGKPAEMIYWTTNGLHTTTLAFMEEYISAEPHLTLTIDTIKKYSIKHWKALFMIDTAQKLANQCSLSPKKEFPKPLTYLPESMAQSFIHEILEVAEQTAESEQSVQTMVKFRKQFLQGDTSLSENAKHFRLSFLIACEMQHKNPYTKFDINSLTSVNFLTNTFQVQETDTGRPVQCRFQYNGLDEEELTWFFKHFIFYVKVPKNDTMLEAINTLFNNQWNEKLFEKYLIKEPLKRAQAEKDKKNR</sequence>
<reference evidence="1" key="2">
    <citation type="submission" date="2020-05" db="UniProtKB">
        <authorList>
            <consortium name="EnsemblMetazoa"/>
        </authorList>
    </citation>
    <scope>IDENTIFICATION</scope>
    <source>
        <strain evidence="1">ACHKN1017</strain>
    </source>
</reference>